<dbReference type="SMART" id="SM00530">
    <property type="entry name" value="HTH_XRE"/>
    <property type="match status" value="1"/>
</dbReference>
<evidence type="ECO:0000259" key="1">
    <source>
        <dbReference type="PROSITE" id="PS50943"/>
    </source>
</evidence>
<evidence type="ECO:0000313" key="3">
    <source>
        <dbReference type="Proteomes" id="UP001597403"/>
    </source>
</evidence>
<dbReference type="InterPro" id="IPR010982">
    <property type="entry name" value="Lambda_DNA-bd_dom_sf"/>
</dbReference>
<gene>
    <name evidence="2" type="ORF">ACFSGI_08760</name>
</gene>
<keyword evidence="3" id="KW-1185">Reference proteome</keyword>
<comment type="caution">
    <text evidence="2">The sequence shown here is derived from an EMBL/GenBank/DDBJ whole genome shotgun (WGS) entry which is preliminary data.</text>
</comment>
<protein>
    <submittedName>
        <fullName evidence="2">Helix-turn-helix domain-containing protein</fullName>
    </submittedName>
</protein>
<sequence length="146" mass="16347">MNIAAKIKGLMEDKGVSAYQLAKETGVSYTGITKIIKGATKSPGIESLEAIAHYFGVEVSYFTTSNEIISEEKASYGFAPKEENDIAEELERMMEQLNSDSSLSFHGEKLEMSDEQRELLRISFENSLRVAKQIAKNKFTPKKNRD</sequence>
<proteinExistence type="predicted"/>
<reference evidence="3" key="1">
    <citation type="journal article" date="2019" name="Int. J. Syst. Evol. Microbiol.">
        <title>The Global Catalogue of Microorganisms (GCM) 10K type strain sequencing project: providing services to taxonomists for standard genome sequencing and annotation.</title>
        <authorList>
            <consortium name="The Broad Institute Genomics Platform"/>
            <consortium name="The Broad Institute Genome Sequencing Center for Infectious Disease"/>
            <person name="Wu L."/>
            <person name="Ma J."/>
        </authorList>
    </citation>
    <scope>NUCLEOTIDE SEQUENCE [LARGE SCALE GENOMIC DNA]</scope>
    <source>
        <strain evidence="3">CGMCC 1.15067</strain>
    </source>
</reference>
<dbReference type="RefSeq" id="WP_204823757.1">
    <property type="nucleotide sequence ID" value="NZ_JBHUGF010000010.1"/>
</dbReference>
<dbReference type="CDD" id="cd00093">
    <property type="entry name" value="HTH_XRE"/>
    <property type="match status" value="1"/>
</dbReference>
<dbReference type="SUPFAM" id="SSF47413">
    <property type="entry name" value="lambda repressor-like DNA-binding domains"/>
    <property type="match status" value="1"/>
</dbReference>
<dbReference type="Proteomes" id="UP001597403">
    <property type="component" value="Unassembled WGS sequence"/>
</dbReference>
<evidence type="ECO:0000313" key="2">
    <source>
        <dbReference type="EMBL" id="MFD1990048.1"/>
    </source>
</evidence>
<dbReference type="InterPro" id="IPR001387">
    <property type="entry name" value="Cro/C1-type_HTH"/>
</dbReference>
<dbReference type="Pfam" id="PF01381">
    <property type="entry name" value="HTH_3"/>
    <property type="match status" value="1"/>
</dbReference>
<feature type="domain" description="HTH cro/C1-type" evidence="1">
    <location>
        <begin position="7"/>
        <end position="62"/>
    </location>
</feature>
<organism evidence="2 3">
    <name type="scientific">Paenibacillus nicotianae</name>
    <dbReference type="NCBI Taxonomy" id="1526551"/>
    <lineage>
        <taxon>Bacteria</taxon>
        <taxon>Bacillati</taxon>
        <taxon>Bacillota</taxon>
        <taxon>Bacilli</taxon>
        <taxon>Bacillales</taxon>
        <taxon>Paenibacillaceae</taxon>
        <taxon>Paenibacillus</taxon>
    </lineage>
</organism>
<dbReference type="EMBL" id="JBHUGF010000010">
    <property type="protein sequence ID" value="MFD1990048.1"/>
    <property type="molecule type" value="Genomic_DNA"/>
</dbReference>
<dbReference type="PROSITE" id="PS50943">
    <property type="entry name" value="HTH_CROC1"/>
    <property type="match status" value="1"/>
</dbReference>
<dbReference type="Gene3D" id="1.10.260.40">
    <property type="entry name" value="lambda repressor-like DNA-binding domains"/>
    <property type="match status" value="1"/>
</dbReference>
<name>A0ABW4URK7_9BACL</name>
<accession>A0ABW4URK7</accession>